<dbReference type="EMBL" id="NTWE01000015">
    <property type="protein sequence ID" value="PEW03633.1"/>
    <property type="molecule type" value="Genomic_DNA"/>
</dbReference>
<organism evidence="4 5">
    <name type="scientific">Bacillus cereus</name>
    <dbReference type="NCBI Taxonomy" id="1396"/>
    <lineage>
        <taxon>Bacteria</taxon>
        <taxon>Bacillati</taxon>
        <taxon>Bacillota</taxon>
        <taxon>Bacilli</taxon>
        <taxon>Bacillales</taxon>
        <taxon>Bacillaceae</taxon>
        <taxon>Bacillus</taxon>
        <taxon>Bacillus cereus group</taxon>
    </lineage>
</organism>
<comment type="caution">
    <text evidence="4">The sequence shown here is derived from an EMBL/GenBank/DDBJ whole genome shotgun (WGS) entry which is preliminary data.</text>
</comment>
<reference evidence="4 5" key="1">
    <citation type="submission" date="2017-09" db="EMBL/GenBank/DDBJ databases">
        <title>Large-scale bioinformatics analysis of Bacillus genomes uncovers conserved roles of natural products in bacterial physiology.</title>
        <authorList>
            <consortium name="Agbiome Team Llc"/>
            <person name="Bleich R.M."/>
            <person name="Grubbs K.J."/>
            <person name="Santa Maria K.C."/>
            <person name="Allen S.E."/>
            <person name="Farag S."/>
            <person name="Shank E.A."/>
            <person name="Bowers A."/>
        </authorList>
    </citation>
    <scope>NUCLEOTIDE SEQUENCE [LARGE SCALE GENOMIC DNA]</scope>
    <source>
        <strain evidence="4 5">AFS010695</strain>
    </source>
</reference>
<gene>
    <name evidence="4" type="ORF">CN425_06515</name>
</gene>
<dbReference type="Gene3D" id="3.90.70.10">
    <property type="entry name" value="Cysteine proteinases"/>
    <property type="match status" value="1"/>
</dbReference>
<feature type="signal peptide" evidence="2">
    <location>
        <begin position="1"/>
        <end position="25"/>
    </location>
</feature>
<protein>
    <submittedName>
        <fullName evidence="4">N-acetylmuramoyl-L-alanine amidase</fullName>
    </submittedName>
</protein>
<evidence type="ECO:0000313" key="4">
    <source>
        <dbReference type="EMBL" id="PEW03633.1"/>
    </source>
</evidence>
<accession>A0A2A8PZ91</accession>
<feature type="chain" id="PRO_5012676317" evidence="2">
    <location>
        <begin position="26"/>
        <end position="823"/>
    </location>
</feature>
<proteinExistence type="predicted"/>
<dbReference type="Proteomes" id="UP000220635">
    <property type="component" value="Unassembled WGS sequence"/>
</dbReference>
<dbReference type="InterPro" id="IPR039564">
    <property type="entry name" value="Peptidase_C39-like"/>
</dbReference>
<dbReference type="Pfam" id="PF13529">
    <property type="entry name" value="Peptidase_C39_2"/>
    <property type="match status" value="1"/>
</dbReference>
<evidence type="ECO:0000256" key="1">
    <source>
        <dbReference type="SAM" id="MobiDB-lite"/>
    </source>
</evidence>
<keyword evidence="2" id="KW-0732">Signal</keyword>
<evidence type="ECO:0000259" key="3">
    <source>
        <dbReference type="Pfam" id="PF13529"/>
    </source>
</evidence>
<dbReference type="PANTHER" id="PTHR37806">
    <property type="entry name" value="LMO0724 PROTEIN"/>
    <property type="match status" value="1"/>
</dbReference>
<dbReference type="PANTHER" id="PTHR37806:SF1">
    <property type="entry name" value="PEPTIDASE C39-LIKE DOMAIN-CONTAINING PROTEIN"/>
    <property type="match status" value="1"/>
</dbReference>
<feature type="region of interest" description="Disordered" evidence="1">
    <location>
        <begin position="174"/>
        <end position="249"/>
    </location>
</feature>
<name>A0A2A8PZ91_BACCE</name>
<evidence type="ECO:0000313" key="5">
    <source>
        <dbReference type="Proteomes" id="UP000220635"/>
    </source>
</evidence>
<dbReference type="AlphaFoldDB" id="A0A2A8PZ91"/>
<evidence type="ECO:0000256" key="2">
    <source>
        <dbReference type="SAM" id="SignalP"/>
    </source>
</evidence>
<sequence length="823" mass="93334">MKIVKIATTGIIALGSLTFPSSSLAEIGNEATKKVEMSQRVKSETLKSEIVTQKDLLQLQDYLKQQEKLYTDEDKLKEQQNKVVENTVESKELSDKLADLHSKQEKLEKETQTFKESIEYPKESDKVVDSEKKDANKVETDKEKEYVQKREENKKEMKVVEEKLQELKIKQEADLKAQQDADLKAQQDAELKAKQDADLKAQQDAELKAQQDADLKAQQDAELKAKQEQEKKDADLKAKQDAELKEKQETELKAKQEMEQKEVKVVEEVKPTQVEEPQPAMAQEKQILIDRTFYTYNEPSLSSGISSELSAQTVTVLEERPDGWVKIKTSLGDKWTLLKEKKLPMTQYFFTYNEPSLSSGIASEYLPQTLTVIEERNDGWVRVGTHLGPKWVFTQEKKLPMSRNFFTYNGPSLSSGIASYYLPQTLTVYEERADGWVKVGTHLGHKWVLPNEKKIYMNKNFYIYNDASLSSGIAGECGAQPIGVIEERPDGWVKIGTWLGHKWVHLNEKQVPISKDFKTYDRPSTNGNYLMTYGAQTVTVYEEQGSWIRIGTYAGLQWVNTKEEEEAKWIHIPTVFFAYDNPNFSSNVAMKFAPQSVRVISERVGGWVQIRTGAGDKWINKNTLTNNSVMLDVPAYYQYPSLYNGCEVVSLQMLVEYHTGRSFNMVNFAMQMPMDNTPMVKQGGKYKTWGDPDVGFVGDVTGKKPGFSINPAPLKRLLDQYAQGTNLTGSSFSILENYVRNGKPVVAWVTEGLTYPNSPVTWKTPSGKTIYAKFNTHAVTITGVDANNVYYNDPVTGQKNAKASKSHFENIYNQMGKKALSIN</sequence>
<feature type="region of interest" description="Disordered" evidence="1">
    <location>
        <begin position="93"/>
        <end position="158"/>
    </location>
</feature>
<dbReference type="OrthoDB" id="1164310at2"/>
<feature type="domain" description="Peptidase C39-like" evidence="3">
    <location>
        <begin position="631"/>
        <end position="794"/>
    </location>
</feature>
<dbReference type="RefSeq" id="WP_098380491.1">
    <property type="nucleotide sequence ID" value="NZ_NTWE01000015.1"/>
</dbReference>